<dbReference type="PROSITE" id="PS50294">
    <property type="entry name" value="WD_REPEATS_REGION"/>
    <property type="match status" value="13"/>
</dbReference>
<dbReference type="RefSeq" id="WP_171976963.1">
    <property type="nucleotide sequence ID" value="NZ_CAWOXK010000001.1"/>
</dbReference>
<feature type="repeat" description="WD" evidence="3">
    <location>
        <begin position="1029"/>
        <end position="1070"/>
    </location>
</feature>
<feature type="repeat" description="WD" evidence="3">
    <location>
        <begin position="1113"/>
        <end position="1154"/>
    </location>
</feature>
<feature type="repeat" description="WD" evidence="3">
    <location>
        <begin position="693"/>
        <end position="734"/>
    </location>
</feature>
<dbReference type="InterPro" id="IPR015943">
    <property type="entry name" value="WD40/YVTN_repeat-like_dom_sf"/>
</dbReference>
<dbReference type="KEGG" id="bsen:DP114_20460"/>
<dbReference type="AlphaFoldDB" id="A0A856MH71"/>
<organism evidence="5 6">
    <name type="scientific">Brasilonema sennae CENA114</name>
    <dbReference type="NCBI Taxonomy" id="415709"/>
    <lineage>
        <taxon>Bacteria</taxon>
        <taxon>Bacillati</taxon>
        <taxon>Cyanobacteriota</taxon>
        <taxon>Cyanophyceae</taxon>
        <taxon>Nostocales</taxon>
        <taxon>Scytonemataceae</taxon>
        <taxon>Brasilonema</taxon>
        <taxon>Bromeliae group (in: Brasilonema)</taxon>
    </lineage>
</organism>
<dbReference type="Gene3D" id="2.130.10.10">
    <property type="entry name" value="YVTN repeat-like/Quinoprotein amine dehydrogenase"/>
    <property type="match status" value="7"/>
</dbReference>
<dbReference type="InterPro" id="IPR001680">
    <property type="entry name" value="WD40_rpt"/>
</dbReference>
<dbReference type="PROSITE" id="PS50943">
    <property type="entry name" value="HTH_CROC1"/>
    <property type="match status" value="1"/>
</dbReference>
<dbReference type="SMART" id="SM00320">
    <property type="entry name" value="WD40"/>
    <property type="match status" value="14"/>
</dbReference>
<dbReference type="Gene3D" id="3.40.50.300">
    <property type="entry name" value="P-loop containing nucleotide triphosphate hydrolases"/>
    <property type="match status" value="1"/>
</dbReference>
<evidence type="ECO:0000256" key="1">
    <source>
        <dbReference type="ARBA" id="ARBA00022574"/>
    </source>
</evidence>
<dbReference type="PRINTS" id="PR00320">
    <property type="entry name" value="GPROTEINBRPT"/>
</dbReference>
<feature type="domain" description="HTH cro/C1-type" evidence="4">
    <location>
        <begin position="39"/>
        <end position="84"/>
    </location>
</feature>
<evidence type="ECO:0000256" key="3">
    <source>
        <dbReference type="PROSITE-ProRule" id="PRU00221"/>
    </source>
</evidence>
<dbReference type="SUPFAM" id="SSF52540">
    <property type="entry name" value="P-loop containing nucleoside triphosphate hydrolases"/>
    <property type="match status" value="1"/>
</dbReference>
<dbReference type="GO" id="GO:0043531">
    <property type="term" value="F:ADP binding"/>
    <property type="evidence" value="ECO:0007669"/>
    <property type="project" value="InterPro"/>
</dbReference>
<feature type="repeat" description="WD" evidence="3">
    <location>
        <begin position="609"/>
        <end position="650"/>
    </location>
</feature>
<evidence type="ECO:0000313" key="6">
    <source>
        <dbReference type="Proteomes" id="UP000503129"/>
    </source>
</evidence>
<feature type="repeat" description="WD" evidence="3">
    <location>
        <begin position="861"/>
        <end position="902"/>
    </location>
</feature>
<name>A0A856MH71_9CYAN</name>
<dbReference type="PRINTS" id="PR00364">
    <property type="entry name" value="DISEASERSIST"/>
</dbReference>
<dbReference type="InterPro" id="IPR027417">
    <property type="entry name" value="P-loop_NTPase"/>
</dbReference>
<dbReference type="CDD" id="cd00200">
    <property type="entry name" value="WD40"/>
    <property type="match status" value="2"/>
</dbReference>
<gene>
    <name evidence="5" type="ORF">DP114_20460</name>
</gene>
<evidence type="ECO:0000313" key="5">
    <source>
        <dbReference type="EMBL" id="QDL09942.1"/>
    </source>
</evidence>
<dbReference type="InterPro" id="IPR019775">
    <property type="entry name" value="WD40_repeat_CS"/>
</dbReference>
<dbReference type="SUPFAM" id="SSF141571">
    <property type="entry name" value="Pentapeptide repeat-like"/>
    <property type="match status" value="1"/>
</dbReference>
<feature type="repeat" description="WD" evidence="3">
    <location>
        <begin position="735"/>
        <end position="776"/>
    </location>
</feature>
<proteinExistence type="predicted"/>
<dbReference type="PROSITE" id="PS00678">
    <property type="entry name" value="WD_REPEATS_1"/>
    <property type="match status" value="7"/>
</dbReference>
<feature type="repeat" description="WD" evidence="3">
    <location>
        <begin position="777"/>
        <end position="818"/>
    </location>
</feature>
<dbReference type="Proteomes" id="UP000503129">
    <property type="component" value="Chromosome"/>
</dbReference>
<dbReference type="Pfam" id="PF00931">
    <property type="entry name" value="NB-ARC"/>
    <property type="match status" value="1"/>
</dbReference>
<keyword evidence="1 3" id="KW-0853">WD repeat</keyword>
<dbReference type="InterPro" id="IPR002182">
    <property type="entry name" value="NB-ARC"/>
</dbReference>
<feature type="repeat" description="WD" evidence="3">
    <location>
        <begin position="1071"/>
        <end position="1112"/>
    </location>
</feature>
<dbReference type="InterPro" id="IPR001387">
    <property type="entry name" value="Cro/C1-type_HTH"/>
</dbReference>
<dbReference type="EMBL" id="CP030118">
    <property type="protein sequence ID" value="QDL09942.1"/>
    <property type="molecule type" value="Genomic_DNA"/>
</dbReference>
<feature type="repeat" description="WD" evidence="3">
    <location>
        <begin position="987"/>
        <end position="1028"/>
    </location>
</feature>
<evidence type="ECO:0000259" key="4">
    <source>
        <dbReference type="PROSITE" id="PS50943"/>
    </source>
</evidence>
<keyword evidence="6" id="KW-1185">Reference proteome</keyword>
<protein>
    <recommendedName>
        <fullName evidence="4">HTH cro/C1-type domain-containing protein</fullName>
    </recommendedName>
</protein>
<dbReference type="SUPFAM" id="SSF50978">
    <property type="entry name" value="WD40 repeat-like"/>
    <property type="match status" value="2"/>
</dbReference>
<dbReference type="InterPro" id="IPR020472">
    <property type="entry name" value="WD40_PAC1"/>
</dbReference>
<sequence length="1188" mass="132220">MTLQNWRRKRGVALTNKGLQKFQEAKRKSETKENFGNSYTLEEMSTLSGLYSSTISKVLNREAGVDKKSIEKLFSVFNVKIDKIDYLNSKNHLDWGDATFTSVFYGRTEELTTLQEWIVDERCRLVSLLGMGGIGKTALSVKLAQQIQQDFEYVIWRSLREAPPINTIVADLIQVLSDQQETENNLPEKLNEKISRLFHYLQNNRCLVILDNIESILRSGSRAGQYREGYEGYGELFRQLGEASHQSCLVLTSREIPKEVALLKGQTLPVRCLQLSGLKVDEGQEIFKVKGLSAAEEEWKAIIKLYTGNPLALNIVATTIVDVFNGNVTEFLQQNTGVFGDIRDILDQQFERLSDLEKEIMYWLVINREPVSLSQLREDIVLPIPPQKLLEGLESLVRRSLIEKATLREELRSTPTLVEKSAATFTLQPIVMEYVTQVLIELVCEEIVTENIKLFSYNALMKATAKDYIREAQIRLILQPVIDGLLTVLKSKKSIENQLTKILVRLREESPQETGYTAGNILNLLSQLKIDINGYDFSDLTVWQADLRNMKLHNVNFQNANLAKSVFAETFAGVMSVAFSPNGQFLAMGDTSGEIHLYQVSDWKKLLTFKGHTNWVVSLIFSPDSNILASSSTDNTVCLWDVSTGECLQTFDGHNNEVWSVAFSPTGDRIVSASNDQTVKLWSVYTGECLKTIQGHTSWISCVAFSPDEQILASGSNDNTVRLWDINTGECLKIFQGHCLAIRSITFSADGEMLASSSEDHTVKLWSVSTGEYLETFHGHSNEVYSVAFSPQGDFLASGSFDQTVRLWSVSTGECLKTLQGHSSWIFSVAFSPQGDLLASGSYDQTARLWSVDTGECLKTFQGYANQVLSVAFSPDGQTLASGNHDSLVRLWDVKTGQCLKIFQGHQAVIQSIAFSPNGQTLASGSHDFSVRLWDIKTGKCLKTLQGHGALVRSVAFSLDGQTLASASDDQTVRLWDLNRGQTLRIFQGHDAAVWSLTFCSQGTMLASSALSEIIKLWDVKTCECKRSLEGHTTWVWSIACSPNGELLASTSPDGTLRLWSLSTGECLRIVQVDTGWLQAVAFSPNNQMLATSSHDYTLKLWDVTTGECLKILQGHIGRIWSVAFSRDHQTLASSGEDETIRLWNATTSECLKILKAEKPYERMNIIGVTGLTTAAIATLRVLGAVAG</sequence>
<feature type="repeat" description="WD" evidence="3">
    <location>
        <begin position="903"/>
        <end position="944"/>
    </location>
</feature>
<feature type="repeat" description="WD" evidence="3">
    <location>
        <begin position="651"/>
        <end position="692"/>
    </location>
</feature>
<dbReference type="PROSITE" id="PS50082">
    <property type="entry name" value="WD_REPEATS_2"/>
    <property type="match status" value="13"/>
</dbReference>
<keyword evidence="2" id="KW-0677">Repeat</keyword>
<reference evidence="5 6" key="1">
    <citation type="submission" date="2018-06" db="EMBL/GenBank/DDBJ databases">
        <title>Comparative genomics of Brasilonema spp. strains.</title>
        <authorList>
            <person name="Alvarenga D.O."/>
            <person name="Fiore M.F."/>
            <person name="Varani A.M."/>
        </authorList>
    </citation>
    <scope>NUCLEOTIDE SEQUENCE [LARGE SCALE GENOMIC DNA]</scope>
    <source>
        <strain evidence="5 6">CENA114</strain>
    </source>
</reference>
<evidence type="ECO:0000256" key="2">
    <source>
        <dbReference type="ARBA" id="ARBA00022737"/>
    </source>
</evidence>
<feature type="repeat" description="WD" evidence="3">
    <location>
        <begin position="819"/>
        <end position="860"/>
    </location>
</feature>
<dbReference type="Pfam" id="PF25173">
    <property type="entry name" value="Beta-prop_WDR3_1st"/>
    <property type="match status" value="2"/>
</dbReference>
<dbReference type="Pfam" id="PF00400">
    <property type="entry name" value="WD40"/>
    <property type="match status" value="5"/>
</dbReference>
<feature type="repeat" description="WD" evidence="3">
    <location>
        <begin position="945"/>
        <end position="986"/>
    </location>
</feature>
<dbReference type="PANTHER" id="PTHR19879:SF9">
    <property type="entry name" value="TRANSCRIPTION INITIATION FACTOR TFIID SUBUNIT 5"/>
    <property type="match status" value="1"/>
</dbReference>
<dbReference type="PANTHER" id="PTHR19879">
    <property type="entry name" value="TRANSCRIPTION INITIATION FACTOR TFIID"/>
    <property type="match status" value="1"/>
</dbReference>
<dbReference type="PROSITE" id="PS50231">
    <property type="entry name" value="RICIN_B_LECTIN"/>
    <property type="match status" value="1"/>
</dbReference>
<accession>A0A856MH71</accession>
<dbReference type="InterPro" id="IPR036322">
    <property type="entry name" value="WD40_repeat_dom_sf"/>
</dbReference>